<evidence type="ECO:0000313" key="8">
    <source>
        <dbReference type="EnsemblMetazoa" id="XP_020904285.1"/>
    </source>
</evidence>
<dbReference type="InterPro" id="IPR037359">
    <property type="entry name" value="NST/OST"/>
</dbReference>
<dbReference type="InterPro" id="IPR027417">
    <property type="entry name" value="P-loop_NTPase"/>
</dbReference>
<feature type="disulfide bond" evidence="5">
    <location>
        <begin position="326"/>
        <end position="342"/>
    </location>
</feature>
<dbReference type="InterPro" id="IPR000863">
    <property type="entry name" value="Sulfotransferase_dom"/>
</dbReference>
<evidence type="ECO:0000313" key="9">
    <source>
        <dbReference type="Proteomes" id="UP000887567"/>
    </source>
</evidence>
<feature type="binding site" evidence="4">
    <location>
        <begin position="347"/>
        <end position="351"/>
    </location>
    <ligand>
        <name>3'-phosphoadenylyl sulfate</name>
        <dbReference type="ChEBI" id="CHEBI:58339"/>
    </ligand>
</feature>
<dbReference type="PANTHER" id="PTHR10605:SF72">
    <property type="entry name" value="HEPARAN SULFATE 3-O SULFOTRANSFERASE-B, ISOFORM A"/>
    <property type="match status" value="1"/>
</dbReference>
<evidence type="ECO:0000256" key="3">
    <source>
        <dbReference type="PIRSR" id="PIRSR637359-1"/>
    </source>
</evidence>
<dbReference type="Gene3D" id="3.40.50.300">
    <property type="entry name" value="P-loop containing nucleotide triphosphate hydrolases"/>
    <property type="match status" value="1"/>
</dbReference>
<keyword evidence="5" id="KW-1015">Disulfide bond</keyword>
<dbReference type="KEGG" id="epa:110242615"/>
<feature type="binding site" evidence="4">
    <location>
        <position position="218"/>
    </location>
    <ligand>
        <name>3'-phosphoadenylyl sulfate</name>
        <dbReference type="ChEBI" id="CHEBI:58339"/>
    </ligand>
</feature>
<feature type="active site" description="For sulfotransferase activity" evidence="3">
    <location>
        <position position="135"/>
    </location>
</feature>
<dbReference type="OMA" id="MFVMSIW"/>
<feature type="region of interest" description="Disordered" evidence="6">
    <location>
        <begin position="1"/>
        <end position="94"/>
    </location>
</feature>
<dbReference type="RefSeq" id="XP_020904285.1">
    <property type="nucleotide sequence ID" value="XM_021048626.2"/>
</dbReference>
<evidence type="ECO:0000256" key="5">
    <source>
        <dbReference type="PIRSR" id="PIRSR637359-3"/>
    </source>
</evidence>
<keyword evidence="2" id="KW-0325">Glycoprotein</keyword>
<evidence type="ECO:0000256" key="4">
    <source>
        <dbReference type="PIRSR" id="PIRSR637359-2"/>
    </source>
</evidence>
<feature type="binding site" evidence="4">
    <location>
        <begin position="135"/>
        <end position="139"/>
    </location>
    <ligand>
        <name>3'-phosphoadenylyl sulfate</name>
        <dbReference type="ChEBI" id="CHEBI:58339"/>
    </ligand>
</feature>
<feature type="domain" description="Sulfotransferase" evidence="7">
    <location>
        <begin position="127"/>
        <end position="367"/>
    </location>
</feature>
<dbReference type="FunFam" id="3.40.50.300:FF:002997">
    <property type="entry name" value="Sulfotransferase"/>
    <property type="match status" value="1"/>
</dbReference>
<dbReference type="AlphaFoldDB" id="A0A913XH30"/>
<dbReference type="SUPFAM" id="SSF52540">
    <property type="entry name" value="P-loop containing nucleoside triphosphate hydrolases"/>
    <property type="match status" value="1"/>
</dbReference>
<keyword evidence="9" id="KW-1185">Reference proteome</keyword>
<dbReference type="PANTHER" id="PTHR10605">
    <property type="entry name" value="HEPARAN SULFATE SULFOTRANSFERASE"/>
    <property type="match status" value="1"/>
</dbReference>
<dbReference type="GO" id="GO:0008467">
    <property type="term" value="F:[heparan sulfate]-glucosamine 3-sulfotransferase activity"/>
    <property type="evidence" value="ECO:0007669"/>
    <property type="project" value="TreeGrafter"/>
</dbReference>
<dbReference type="GeneID" id="110242615"/>
<feature type="compositionally biased region" description="Polar residues" evidence="6">
    <location>
        <begin position="67"/>
        <end position="80"/>
    </location>
</feature>
<sequence>MRVTASPSSALPGHPWNLTDIARPFPLPKQTPTRKKDTSKTRRIQEKHSSEERKDLLNFDKKLLPSVNHQSVDSNDTPRANSAKDRDLLNDTGIKNNKVLNTEITPRNKLDRKSISSDKEFVKRLPNAVIIGVKKGGTRALLEILKIHPRIRACNSEVHFFDRDINYERGLSWYRENMPPSYPQDITIEKSPAYFVTDKVPERMYNMSKTVKLLVVVRDPTKRAVSDYTQSLAKKPDNYPFETFAVKDLKKGIINVNWMKLKIGLYAKHLEKWLEFFPLNQIHFVSGEELIYNPAKEVRLVEKFLNLKHFITEANFVFNETKGFFCLIGKRPQVQNSSKPRCMGKSKGRKHPKVRNSVLELLKSYFRPHNLRFYEMVNRDFGWS</sequence>
<feature type="binding site" evidence="4">
    <location>
        <position position="226"/>
    </location>
    <ligand>
        <name>3'-phosphoadenylyl sulfate</name>
        <dbReference type="ChEBI" id="CHEBI:58339"/>
    </ligand>
</feature>
<proteinExistence type="predicted"/>
<evidence type="ECO:0000256" key="6">
    <source>
        <dbReference type="SAM" id="MobiDB-lite"/>
    </source>
</evidence>
<dbReference type="OrthoDB" id="411451at2759"/>
<dbReference type="Proteomes" id="UP000887567">
    <property type="component" value="Unplaced"/>
</dbReference>
<feature type="compositionally biased region" description="Basic and acidic residues" evidence="6">
    <location>
        <begin position="34"/>
        <end position="63"/>
    </location>
</feature>
<dbReference type="Pfam" id="PF00685">
    <property type="entry name" value="Sulfotransfer_1"/>
    <property type="match status" value="1"/>
</dbReference>
<evidence type="ECO:0000256" key="1">
    <source>
        <dbReference type="ARBA" id="ARBA00022679"/>
    </source>
</evidence>
<reference evidence="8" key="1">
    <citation type="submission" date="2022-11" db="UniProtKB">
        <authorList>
            <consortium name="EnsemblMetazoa"/>
        </authorList>
    </citation>
    <scope>IDENTIFICATION</scope>
</reference>
<dbReference type="EnsemblMetazoa" id="XM_021048626.2">
    <property type="protein sequence ID" value="XP_020904285.1"/>
    <property type="gene ID" value="LOC110242615"/>
</dbReference>
<accession>A0A913XH30</accession>
<organism evidence="8 9">
    <name type="scientific">Exaiptasia diaphana</name>
    <name type="common">Tropical sea anemone</name>
    <name type="synonym">Aiptasia pulchella</name>
    <dbReference type="NCBI Taxonomy" id="2652724"/>
    <lineage>
        <taxon>Eukaryota</taxon>
        <taxon>Metazoa</taxon>
        <taxon>Cnidaria</taxon>
        <taxon>Anthozoa</taxon>
        <taxon>Hexacorallia</taxon>
        <taxon>Actiniaria</taxon>
        <taxon>Aiptasiidae</taxon>
        <taxon>Exaiptasia</taxon>
    </lineage>
</organism>
<keyword evidence="1" id="KW-0808">Transferase</keyword>
<protein>
    <recommendedName>
        <fullName evidence="7">Sulfotransferase domain-containing protein</fullName>
    </recommendedName>
</protein>
<evidence type="ECO:0000259" key="7">
    <source>
        <dbReference type="Pfam" id="PF00685"/>
    </source>
</evidence>
<evidence type="ECO:0000256" key="2">
    <source>
        <dbReference type="ARBA" id="ARBA00023180"/>
    </source>
</evidence>
<name>A0A913XH30_EXADI</name>